<dbReference type="GO" id="GO:0016020">
    <property type="term" value="C:membrane"/>
    <property type="evidence" value="ECO:0007669"/>
    <property type="project" value="UniProtKB-SubCell"/>
</dbReference>
<evidence type="ECO:0000256" key="3">
    <source>
        <dbReference type="ARBA" id="ARBA00022989"/>
    </source>
</evidence>
<dbReference type="PANTHER" id="PTHR10924">
    <property type="entry name" value="MAJOR FACILITATOR SUPERFAMILY PROTEIN-RELATED"/>
    <property type="match status" value="1"/>
</dbReference>
<dbReference type="GO" id="GO:0020037">
    <property type="term" value="F:heme binding"/>
    <property type="evidence" value="ECO:0007669"/>
    <property type="project" value="TreeGrafter"/>
</dbReference>
<evidence type="ECO:0000313" key="6">
    <source>
        <dbReference type="EMBL" id="JAV66802.1"/>
    </source>
</evidence>
<evidence type="ECO:0000256" key="1">
    <source>
        <dbReference type="ARBA" id="ARBA00004141"/>
    </source>
</evidence>
<protein>
    <submittedName>
        <fullName evidence="6">Uncharacterized protein</fullName>
    </submittedName>
</protein>
<keyword evidence="4 5" id="KW-0472">Membrane</keyword>
<evidence type="ECO:0000256" key="4">
    <source>
        <dbReference type="ARBA" id="ARBA00023136"/>
    </source>
</evidence>
<keyword evidence="2 5" id="KW-0812">Transmembrane</keyword>
<dbReference type="AlphaFoldDB" id="A0A1Y1KZH3"/>
<proteinExistence type="predicted"/>
<dbReference type="EMBL" id="GEZM01068700">
    <property type="protein sequence ID" value="JAV66802.1"/>
    <property type="molecule type" value="Transcribed_RNA"/>
</dbReference>
<comment type="subcellular location">
    <subcellularLocation>
        <location evidence="1">Membrane</location>
        <topology evidence="1">Multi-pass membrane protein</topology>
    </subcellularLocation>
</comment>
<feature type="transmembrane region" description="Helical" evidence="5">
    <location>
        <begin position="7"/>
        <end position="28"/>
    </location>
</feature>
<dbReference type="GO" id="GO:0015232">
    <property type="term" value="F:heme transmembrane transporter activity"/>
    <property type="evidence" value="ECO:0007669"/>
    <property type="project" value="TreeGrafter"/>
</dbReference>
<evidence type="ECO:0000256" key="2">
    <source>
        <dbReference type="ARBA" id="ARBA00022692"/>
    </source>
</evidence>
<organism evidence="6">
    <name type="scientific">Photinus pyralis</name>
    <name type="common">Common eastern firefly</name>
    <name type="synonym">Lampyris pyralis</name>
    <dbReference type="NCBI Taxonomy" id="7054"/>
    <lineage>
        <taxon>Eukaryota</taxon>
        <taxon>Metazoa</taxon>
        <taxon>Ecdysozoa</taxon>
        <taxon>Arthropoda</taxon>
        <taxon>Hexapoda</taxon>
        <taxon>Insecta</taxon>
        <taxon>Pterygota</taxon>
        <taxon>Neoptera</taxon>
        <taxon>Endopterygota</taxon>
        <taxon>Coleoptera</taxon>
        <taxon>Polyphaga</taxon>
        <taxon>Elateriformia</taxon>
        <taxon>Elateroidea</taxon>
        <taxon>Lampyridae</taxon>
        <taxon>Lampyrinae</taxon>
        <taxon>Photinus</taxon>
    </lineage>
</organism>
<dbReference type="InterPro" id="IPR049680">
    <property type="entry name" value="FLVCR1-2_SLC49-like"/>
</dbReference>
<accession>A0A1Y1KZH3</accession>
<dbReference type="GO" id="GO:0097037">
    <property type="term" value="P:heme export"/>
    <property type="evidence" value="ECO:0007669"/>
    <property type="project" value="TreeGrafter"/>
</dbReference>
<feature type="transmembrane region" description="Helical" evidence="5">
    <location>
        <begin position="34"/>
        <end position="54"/>
    </location>
</feature>
<reference evidence="6" key="1">
    <citation type="journal article" date="2016" name="Sci. Rep.">
        <title>Molecular characterization of firefly nuptial gifts: a multi-omics approach sheds light on postcopulatory sexual selection.</title>
        <authorList>
            <person name="Al-Wathiqui N."/>
            <person name="Fallon T.R."/>
            <person name="South A."/>
            <person name="Weng J.K."/>
            <person name="Lewis S.M."/>
        </authorList>
    </citation>
    <scope>NUCLEOTIDE SEQUENCE</scope>
</reference>
<sequence>MKTFQNLRINMILAALSTCVGAWIKVGSISPDRYWVILLGQAVVAIACVSSLIIPPKVAAAWFPLHELSTAGGIGIAGVQVCQWDIVLGVLDHCTHLDVGQRTHTQF</sequence>
<evidence type="ECO:0000256" key="5">
    <source>
        <dbReference type="SAM" id="Phobius"/>
    </source>
</evidence>
<dbReference type="PANTHER" id="PTHR10924:SF4">
    <property type="entry name" value="GH15861P"/>
    <property type="match status" value="1"/>
</dbReference>
<name>A0A1Y1KZH3_PHOPY</name>
<keyword evidence="3 5" id="KW-1133">Transmembrane helix</keyword>